<reference evidence="3" key="1">
    <citation type="journal article" date="2019" name="Nat. Commun.">
        <title>The genome of broomcorn millet.</title>
        <authorList>
            <person name="Zou C."/>
            <person name="Miki D."/>
            <person name="Li D."/>
            <person name="Tang Q."/>
            <person name="Xiao L."/>
            <person name="Rajput S."/>
            <person name="Deng P."/>
            <person name="Jia W."/>
            <person name="Huang R."/>
            <person name="Zhang M."/>
            <person name="Sun Y."/>
            <person name="Hu J."/>
            <person name="Fu X."/>
            <person name="Schnable P.S."/>
            <person name="Li F."/>
            <person name="Zhang H."/>
            <person name="Feng B."/>
            <person name="Zhu X."/>
            <person name="Liu R."/>
            <person name="Schnable J.C."/>
            <person name="Zhu J.-K."/>
            <person name="Zhang H."/>
        </authorList>
    </citation>
    <scope>NUCLEOTIDE SEQUENCE [LARGE SCALE GENOMIC DNA]</scope>
</reference>
<proteinExistence type="predicted"/>
<sequence>MQSSTTLTLIPPNLQHGSNPTAPGSQSSPTQQAKTETKRMNPIPTLNRMLV</sequence>
<gene>
    <name evidence="2" type="ORF">C2845_PM10G14670</name>
</gene>
<keyword evidence="3" id="KW-1185">Reference proteome</keyword>
<name>A0A3L6PED4_PANMI</name>
<evidence type="ECO:0000256" key="1">
    <source>
        <dbReference type="SAM" id="MobiDB-lite"/>
    </source>
</evidence>
<protein>
    <submittedName>
        <fullName evidence="2">Uncharacterized protein</fullName>
    </submittedName>
</protein>
<evidence type="ECO:0000313" key="2">
    <source>
        <dbReference type="EMBL" id="RLM55927.1"/>
    </source>
</evidence>
<feature type="region of interest" description="Disordered" evidence="1">
    <location>
        <begin position="1"/>
        <end position="51"/>
    </location>
</feature>
<dbReference type="Proteomes" id="UP000275267">
    <property type="component" value="Unassembled WGS sequence"/>
</dbReference>
<feature type="compositionally biased region" description="Polar residues" evidence="1">
    <location>
        <begin position="15"/>
        <end position="34"/>
    </location>
</feature>
<accession>A0A3L6PED4</accession>
<evidence type="ECO:0000313" key="3">
    <source>
        <dbReference type="Proteomes" id="UP000275267"/>
    </source>
</evidence>
<organism evidence="2 3">
    <name type="scientific">Panicum miliaceum</name>
    <name type="common">Proso millet</name>
    <name type="synonym">Broomcorn millet</name>
    <dbReference type="NCBI Taxonomy" id="4540"/>
    <lineage>
        <taxon>Eukaryota</taxon>
        <taxon>Viridiplantae</taxon>
        <taxon>Streptophyta</taxon>
        <taxon>Embryophyta</taxon>
        <taxon>Tracheophyta</taxon>
        <taxon>Spermatophyta</taxon>
        <taxon>Magnoliopsida</taxon>
        <taxon>Liliopsida</taxon>
        <taxon>Poales</taxon>
        <taxon>Poaceae</taxon>
        <taxon>PACMAD clade</taxon>
        <taxon>Panicoideae</taxon>
        <taxon>Panicodae</taxon>
        <taxon>Paniceae</taxon>
        <taxon>Panicinae</taxon>
        <taxon>Panicum</taxon>
        <taxon>Panicum sect. Panicum</taxon>
    </lineage>
</organism>
<dbReference type="EMBL" id="PQIB02000018">
    <property type="protein sequence ID" value="RLM55927.1"/>
    <property type="molecule type" value="Genomic_DNA"/>
</dbReference>
<comment type="caution">
    <text evidence="2">The sequence shown here is derived from an EMBL/GenBank/DDBJ whole genome shotgun (WGS) entry which is preliminary data.</text>
</comment>
<dbReference type="AlphaFoldDB" id="A0A3L6PED4"/>